<feature type="non-terminal residue" evidence="1">
    <location>
        <position position="1"/>
    </location>
</feature>
<dbReference type="EMBL" id="AJWZ01000132">
    <property type="protein sequence ID" value="EKC77784.1"/>
    <property type="molecule type" value="Genomic_DNA"/>
</dbReference>
<protein>
    <submittedName>
        <fullName evidence="1">Amidohydrolase 3</fullName>
    </submittedName>
</protein>
<proteinExistence type="predicted"/>
<dbReference type="Gene3D" id="3.10.310.70">
    <property type="match status" value="1"/>
</dbReference>
<feature type="non-terminal residue" evidence="1">
    <location>
        <position position="191"/>
    </location>
</feature>
<name>K1UCQ7_9ZZZZ</name>
<dbReference type="Gene3D" id="3.20.20.140">
    <property type="entry name" value="Metal-dependent hydrolases"/>
    <property type="match status" value="1"/>
</dbReference>
<accession>K1UCQ7</accession>
<dbReference type="GO" id="GO:0016787">
    <property type="term" value="F:hydrolase activity"/>
    <property type="evidence" value="ECO:0007669"/>
    <property type="project" value="UniProtKB-KW"/>
</dbReference>
<gene>
    <name evidence="1" type="ORF">OBE_00191</name>
</gene>
<sequence length="191" mass="21323">SFATFYAGLNVMEAKSNSEILEMLQSHVRKSKEKIITGFGASPYSVSDGHLVRRTELDRVCPDKPVFIVKYDGHACVINTALLNKIRDKIKGLRGFHEDTGEMNQEAFFAVSDYVTNSVSPLHLIKNMQKAADYMASVGIGMIHSVSGVGFSHDLDVDMERYFGAGLKNGMQYRVFFQTMDTEKVIKRGLT</sequence>
<comment type="caution">
    <text evidence="1">The sequence shown here is derived from an EMBL/GenBank/DDBJ whole genome shotgun (WGS) entry which is preliminary data.</text>
</comment>
<reference evidence="1" key="1">
    <citation type="journal article" date="2013" name="Environ. Microbiol.">
        <title>Microbiota from the distal guts of lean and obese adolescents exhibit partial functional redundancy besides clear differences in community structure.</title>
        <authorList>
            <person name="Ferrer M."/>
            <person name="Ruiz A."/>
            <person name="Lanza F."/>
            <person name="Haange S.B."/>
            <person name="Oberbach A."/>
            <person name="Till H."/>
            <person name="Bargiela R."/>
            <person name="Campoy C."/>
            <person name="Segura M.T."/>
            <person name="Richter M."/>
            <person name="von Bergen M."/>
            <person name="Seifert J."/>
            <person name="Suarez A."/>
        </authorList>
    </citation>
    <scope>NUCLEOTIDE SEQUENCE</scope>
</reference>
<keyword evidence="1" id="KW-0378">Hydrolase</keyword>
<organism evidence="1">
    <name type="scientific">human gut metagenome</name>
    <dbReference type="NCBI Taxonomy" id="408170"/>
    <lineage>
        <taxon>unclassified sequences</taxon>
        <taxon>metagenomes</taxon>
        <taxon>organismal metagenomes</taxon>
    </lineage>
</organism>
<evidence type="ECO:0000313" key="1">
    <source>
        <dbReference type="EMBL" id="EKC77784.1"/>
    </source>
</evidence>
<dbReference type="AlphaFoldDB" id="K1UCQ7"/>